<dbReference type="UniPathway" id="UPA00973"/>
<gene>
    <name evidence="18 21" type="primary">glmU</name>
    <name evidence="21" type="ORF">SSCH_10007</name>
</gene>
<comment type="pathway">
    <text evidence="18">Nucleotide-sugar biosynthesis; UDP-N-acetyl-alpha-D-glucosamine biosynthesis; N-acetyl-alpha-D-glucosamine 1-phosphate from alpha-D-glucosamine 6-phosphate (route II): step 2/2.</text>
</comment>
<dbReference type="GO" id="GO:0006048">
    <property type="term" value="P:UDP-N-acetylglucosamine biosynthetic process"/>
    <property type="evidence" value="ECO:0007669"/>
    <property type="project" value="UniProtKB-UniPathway"/>
</dbReference>
<dbReference type="InterPro" id="IPR025877">
    <property type="entry name" value="MobA-like_NTP_Trfase"/>
</dbReference>
<dbReference type="Pfam" id="PF25087">
    <property type="entry name" value="GMPPB_C"/>
    <property type="match status" value="1"/>
</dbReference>
<dbReference type="GO" id="GO:0003977">
    <property type="term" value="F:UDP-N-acetylglucosamine diphosphorylase activity"/>
    <property type="evidence" value="ECO:0007669"/>
    <property type="project" value="UniProtKB-UniRule"/>
</dbReference>
<feature type="binding site" evidence="18">
    <location>
        <begin position="78"/>
        <end position="79"/>
    </location>
    <ligand>
        <name>UDP-N-acetyl-alpha-D-glucosamine</name>
        <dbReference type="ChEBI" id="CHEBI:57705"/>
    </ligand>
</feature>
<keyword evidence="13 18" id="KW-0012">Acyltransferase</keyword>
<comment type="subunit">
    <text evidence="18">Homotrimer.</text>
</comment>
<evidence type="ECO:0000256" key="5">
    <source>
        <dbReference type="ARBA" id="ARBA00022679"/>
    </source>
</evidence>
<organism evidence="21 22">
    <name type="scientific">Syntrophaceticus schinkii</name>
    <dbReference type="NCBI Taxonomy" id="499207"/>
    <lineage>
        <taxon>Bacteria</taxon>
        <taxon>Bacillati</taxon>
        <taxon>Bacillota</taxon>
        <taxon>Clostridia</taxon>
        <taxon>Thermoanaerobacterales</taxon>
        <taxon>Thermoanaerobacterales Family III. Incertae Sedis</taxon>
        <taxon>Syntrophaceticus</taxon>
    </lineage>
</organism>
<evidence type="ECO:0000256" key="6">
    <source>
        <dbReference type="ARBA" id="ARBA00022695"/>
    </source>
</evidence>
<evidence type="ECO:0000313" key="21">
    <source>
        <dbReference type="EMBL" id="CEO87273.1"/>
    </source>
</evidence>
<keyword evidence="8 18" id="KW-0677">Repeat</keyword>
<dbReference type="InterPro" id="IPR029044">
    <property type="entry name" value="Nucleotide-diphossugar_trans"/>
</dbReference>
<dbReference type="InterPro" id="IPR056729">
    <property type="entry name" value="GMPPB_C"/>
</dbReference>
<feature type="binding site" evidence="18">
    <location>
        <position position="103"/>
    </location>
    <ligand>
        <name>Mg(2+)</name>
        <dbReference type="ChEBI" id="CHEBI:18420"/>
    </ligand>
</feature>
<dbReference type="GO" id="GO:0000902">
    <property type="term" value="P:cell morphogenesis"/>
    <property type="evidence" value="ECO:0007669"/>
    <property type="project" value="UniProtKB-UniRule"/>
</dbReference>
<feature type="binding site" evidence="18">
    <location>
        <position position="332"/>
    </location>
    <ligand>
        <name>UDP-N-acetyl-alpha-D-glucosamine</name>
        <dbReference type="ChEBI" id="CHEBI:57705"/>
    </ligand>
</feature>
<dbReference type="Pfam" id="PF12804">
    <property type="entry name" value="NTP_transf_3"/>
    <property type="match status" value="1"/>
</dbReference>
<dbReference type="OrthoDB" id="9775031at2"/>
<dbReference type="GO" id="GO:0009252">
    <property type="term" value="P:peptidoglycan biosynthetic process"/>
    <property type="evidence" value="ECO:0007669"/>
    <property type="project" value="UniProtKB-UniRule"/>
</dbReference>
<comment type="similarity">
    <text evidence="3 18">In the N-terminal section; belongs to the N-acetylglucosamine-1-phosphate uridyltransferase family.</text>
</comment>
<dbReference type="Pfam" id="PF00132">
    <property type="entry name" value="Hexapep"/>
    <property type="match status" value="1"/>
</dbReference>
<dbReference type="InterPro" id="IPR038009">
    <property type="entry name" value="GlmU_C_LbH"/>
</dbReference>
<feature type="binding site" evidence="18">
    <location>
        <position position="379"/>
    </location>
    <ligand>
        <name>acetyl-CoA</name>
        <dbReference type="ChEBI" id="CHEBI:57288"/>
    </ligand>
</feature>
<feature type="binding site" evidence="18">
    <location>
        <position position="350"/>
    </location>
    <ligand>
        <name>UDP-N-acetyl-alpha-D-glucosamine</name>
        <dbReference type="ChEBI" id="CHEBI:57705"/>
    </ligand>
</feature>
<feature type="binding site" evidence="18">
    <location>
        <begin position="385"/>
        <end position="386"/>
    </location>
    <ligand>
        <name>acetyl-CoA</name>
        <dbReference type="ChEBI" id="CHEBI:57288"/>
    </ligand>
</feature>
<evidence type="ECO:0000256" key="18">
    <source>
        <dbReference type="HAMAP-Rule" id="MF_01631"/>
    </source>
</evidence>
<evidence type="ECO:0000256" key="9">
    <source>
        <dbReference type="ARBA" id="ARBA00022842"/>
    </source>
</evidence>
<comment type="pathway">
    <text evidence="18">Bacterial outer membrane biogenesis; LPS lipid A biosynthesis.</text>
</comment>
<feature type="binding site" evidence="18">
    <location>
        <position position="170"/>
    </location>
    <ligand>
        <name>UDP-N-acetyl-alpha-D-glucosamine</name>
        <dbReference type="ChEBI" id="CHEBI:57705"/>
    </ligand>
</feature>
<dbReference type="Gene3D" id="3.90.550.10">
    <property type="entry name" value="Spore Coat Polysaccharide Biosynthesis Protein SpsA, Chain A"/>
    <property type="match status" value="1"/>
</dbReference>
<keyword evidence="22" id="KW-1185">Reference proteome</keyword>
<comment type="catalytic activity">
    <reaction evidence="15 18">
        <text>alpha-D-glucosamine 1-phosphate + acetyl-CoA = N-acetyl-alpha-D-glucosamine 1-phosphate + CoA + H(+)</text>
        <dbReference type="Rhea" id="RHEA:13725"/>
        <dbReference type="ChEBI" id="CHEBI:15378"/>
        <dbReference type="ChEBI" id="CHEBI:57287"/>
        <dbReference type="ChEBI" id="CHEBI:57288"/>
        <dbReference type="ChEBI" id="CHEBI:57776"/>
        <dbReference type="ChEBI" id="CHEBI:58516"/>
        <dbReference type="EC" id="2.3.1.157"/>
    </reaction>
</comment>
<feature type="binding site" evidence="18">
    <location>
        <position position="227"/>
    </location>
    <ligand>
        <name>Mg(2+)</name>
        <dbReference type="ChEBI" id="CHEBI:18420"/>
    </ligand>
</feature>
<feature type="binding site" evidence="18">
    <location>
        <position position="365"/>
    </location>
    <ligand>
        <name>UDP-N-acetyl-alpha-D-glucosamine</name>
        <dbReference type="ChEBI" id="CHEBI:57705"/>
    </ligand>
</feature>
<evidence type="ECO:0000259" key="20">
    <source>
        <dbReference type="Pfam" id="PF25087"/>
    </source>
</evidence>
<dbReference type="NCBIfam" id="TIGR01173">
    <property type="entry name" value="glmU"/>
    <property type="match status" value="1"/>
</dbReference>
<sequence>MQGVGAVILAAGQGKRMRSETPKVLHCAAGRPLVRHVLDAVEEAGITEVVVVIGQGADMVREALGPQYNYALQEKQLGTGDAVLKALPHLSAECKEVLVVCGDTPLLRSETLAKLVRSRQETGAAAAVLTGIFEDPQGYGRIIRTADDMVEAIVEESDATVEQKRIQEINTGSYAFTKEALETTIHRLQPDNKQGEYYLTDCIHLLREADQPVTAVIAPTIETAGINTRRQLADAERILREWECERLMSEGVTIYDPSTTYVDKGVQVGQDTIIYPFTFLEGKTIIGRRCVIGPGTRLYSVLLGDGVSVQYSVVAASTVGNECQIGPYSHIRPGNVLADQVKIGGFVELKASSVGEGSKIPHLSYIGDTVIGTDVNIGAGTITCNYDGAHKHKTFIEDGVFIGSNTNLVAPVSVGKDAVIGAGSTITRDVPAACLAVERAKQVMIPDWGQKKRKKGEHEEE</sequence>
<proteinExistence type="inferred from homology"/>
<keyword evidence="11 18" id="KW-0573">Peptidoglycan synthesis</keyword>
<dbReference type="AlphaFoldDB" id="A0A0B7MGF3"/>
<comment type="caution">
    <text evidence="18">Lacks conserved residue(s) required for the propagation of feature annotation.</text>
</comment>
<keyword evidence="4 18" id="KW-0963">Cytoplasm</keyword>
<name>A0A0B7MGF3_9FIRM</name>
<comment type="pathway">
    <text evidence="18">Nucleotide-sugar biosynthesis; UDP-N-acetyl-alpha-D-glucosamine biosynthesis; UDP-N-acetyl-alpha-D-glucosamine from N-acetyl-alpha-D-glucosamine 1-phosphate: step 1/1.</text>
</comment>
<keyword evidence="9 18" id="KW-0460">Magnesium</keyword>
<feature type="binding site" evidence="18">
    <location>
        <position position="439"/>
    </location>
    <ligand>
        <name>acetyl-CoA</name>
        <dbReference type="ChEBI" id="CHEBI:57288"/>
    </ligand>
</feature>
<evidence type="ECO:0000256" key="15">
    <source>
        <dbReference type="ARBA" id="ARBA00048247"/>
    </source>
</evidence>
<dbReference type="InterPro" id="IPR005882">
    <property type="entry name" value="Bifunctional_GlmU"/>
</dbReference>
<evidence type="ECO:0000256" key="7">
    <source>
        <dbReference type="ARBA" id="ARBA00022723"/>
    </source>
</evidence>
<evidence type="ECO:0000256" key="10">
    <source>
        <dbReference type="ARBA" id="ARBA00022960"/>
    </source>
</evidence>
<feature type="binding site" evidence="18">
    <location>
        <position position="422"/>
    </location>
    <ligand>
        <name>acetyl-CoA</name>
        <dbReference type="ChEBI" id="CHEBI:57288"/>
    </ligand>
</feature>
<dbReference type="GO" id="GO:0071555">
    <property type="term" value="P:cell wall organization"/>
    <property type="evidence" value="ECO:0007669"/>
    <property type="project" value="UniProtKB-KW"/>
</dbReference>
<protein>
    <recommendedName>
        <fullName evidence="18">Bifunctional protein GlmU</fullName>
    </recommendedName>
    <domain>
        <recommendedName>
            <fullName evidence="18">UDP-N-acetylglucosamine pyrophosphorylase</fullName>
            <ecNumber evidence="18">2.7.7.23</ecNumber>
        </recommendedName>
        <alternativeName>
            <fullName evidence="18">N-acetylglucosamine-1-phosphate uridyltransferase</fullName>
        </alternativeName>
    </domain>
    <domain>
        <recommendedName>
            <fullName evidence="18">Glucosamine-1-phosphate N-acetyltransferase</fullName>
            <ecNumber evidence="18">2.3.1.157</ecNumber>
        </recommendedName>
    </domain>
</protein>
<dbReference type="GO" id="GO:0008360">
    <property type="term" value="P:regulation of cell shape"/>
    <property type="evidence" value="ECO:0007669"/>
    <property type="project" value="UniProtKB-KW"/>
</dbReference>
<feature type="binding site" evidence="18">
    <location>
        <position position="404"/>
    </location>
    <ligand>
        <name>acetyl-CoA</name>
        <dbReference type="ChEBI" id="CHEBI:57288"/>
    </ligand>
</feature>
<dbReference type="SUPFAM" id="SSF53448">
    <property type="entry name" value="Nucleotide-diphospho-sugar transferases"/>
    <property type="match status" value="1"/>
</dbReference>
<evidence type="ECO:0000256" key="8">
    <source>
        <dbReference type="ARBA" id="ARBA00022737"/>
    </source>
</evidence>
<dbReference type="InterPro" id="IPR011004">
    <property type="entry name" value="Trimer_LpxA-like_sf"/>
</dbReference>
<keyword evidence="5 18" id="KW-0808">Transferase</keyword>
<evidence type="ECO:0000256" key="13">
    <source>
        <dbReference type="ARBA" id="ARBA00023315"/>
    </source>
</evidence>
<feature type="binding site" evidence="18">
    <location>
        <position position="155"/>
    </location>
    <ligand>
        <name>UDP-N-acetyl-alpha-D-glucosamine</name>
        <dbReference type="ChEBI" id="CHEBI:57705"/>
    </ligand>
</feature>
<feature type="binding site" evidence="18">
    <location>
        <position position="227"/>
    </location>
    <ligand>
        <name>UDP-N-acetyl-alpha-D-glucosamine</name>
        <dbReference type="ChEBI" id="CHEBI:57705"/>
    </ligand>
</feature>
<dbReference type="GO" id="GO:0019134">
    <property type="term" value="F:glucosamine-1-phosphate N-acetyltransferase activity"/>
    <property type="evidence" value="ECO:0007669"/>
    <property type="project" value="UniProtKB-UniRule"/>
</dbReference>
<feature type="binding site" evidence="18">
    <location>
        <position position="73"/>
    </location>
    <ligand>
        <name>UDP-N-acetyl-alpha-D-glucosamine</name>
        <dbReference type="ChEBI" id="CHEBI:57705"/>
    </ligand>
</feature>
<feature type="domain" description="MobA-like NTP transferase" evidence="19">
    <location>
        <begin position="6"/>
        <end position="130"/>
    </location>
</feature>
<dbReference type="Gene3D" id="2.160.10.10">
    <property type="entry name" value="Hexapeptide repeat proteins"/>
    <property type="match status" value="1"/>
</dbReference>
<keyword evidence="10 18" id="KW-0133">Cell shape</keyword>
<dbReference type="GO" id="GO:0009245">
    <property type="term" value="P:lipid A biosynthetic process"/>
    <property type="evidence" value="ECO:0007669"/>
    <property type="project" value="UniProtKB-UniRule"/>
</dbReference>
<feature type="region of interest" description="N-acetyltransferase" evidence="18">
    <location>
        <begin position="251"/>
        <end position="461"/>
    </location>
</feature>
<dbReference type="GO" id="GO:0016020">
    <property type="term" value="C:membrane"/>
    <property type="evidence" value="ECO:0007669"/>
    <property type="project" value="GOC"/>
</dbReference>
<keyword evidence="14 18" id="KW-0961">Cell wall biogenesis/degradation</keyword>
<feature type="binding site" evidence="18">
    <location>
        <position position="376"/>
    </location>
    <ligand>
        <name>UDP-N-acetyl-alpha-D-glucosamine</name>
        <dbReference type="ChEBI" id="CHEBI:57705"/>
    </ligand>
</feature>
<dbReference type="NCBIfam" id="NF010934">
    <property type="entry name" value="PRK14354.1"/>
    <property type="match status" value="1"/>
</dbReference>
<keyword evidence="7 18" id="KW-0479">Metal-binding</keyword>
<comment type="subcellular location">
    <subcellularLocation>
        <location evidence="1 18">Cytoplasm</location>
    </subcellularLocation>
</comment>
<evidence type="ECO:0000256" key="3">
    <source>
        <dbReference type="ARBA" id="ARBA00007947"/>
    </source>
</evidence>
<dbReference type="SUPFAM" id="SSF51161">
    <property type="entry name" value="Trimeric LpxA-like enzymes"/>
    <property type="match status" value="1"/>
</dbReference>
<dbReference type="PROSITE" id="PS00101">
    <property type="entry name" value="HEXAPEP_TRANSFERASES"/>
    <property type="match status" value="1"/>
</dbReference>
<feature type="region of interest" description="Pyrophosphorylase" evidence="18">
    <location>
        <begin position="1"/>
        <end position="229"/>
    </location>
</feature>
<feature type="binding site" evidence="18">
    <location>
        <begin position="9"/>
        <end position="12"/>
    </location>
    <ligand>
        <name>UDP-N-acetyl-alpha-D-glucosamine</name>
        <dbReference type="ChEBI" id="CHEBI:57705"/>
    </ligand>
</feature>
<feature type="binding site" evidence="18">
    <location>
        <position position="140"/>
    </location>
    <ligand>
        <name>UDP-N-acetyl-alpha-D-glucosamine</name>
        <dbReference type="ChEBI" id="CHEBI:57705"/>
    </ligand>
</feature>
<dbReference type="EC" id="2.3.1.157" evidence="18"/>
<evidence type="ECO:0000256" key="16">
    <source>
        <dbReference type="ARBA" id="ARBA00048493"/>
    </source>
</evidence>
<dbReference type="HAMAP" id="MF_01631">
    <property type="entry name" value="GlmU"/>
    <property type="match status" value="1"/>
</dbReference>
<dbReference type="CDD" id="cd02540">
    <property type="entry name" value="GT2_GlmU_N_bac"/>
    <property type="match status" value="1"/>
</dbReference>
<dbReference type="UniPathway" id="UPA00113">
    <property type="reaction ID" value="UER00532"/>
</dbReference>
<dbReference type="CDD" id="cd03353">
    <property type="entry name" value="LbH_GlmU_C"/>
    <property type="match status" value="1"/>
</dbReference>
<dbReference type="InterPro" id="IPR050065">
    <property type="entry name" value="GlmU-like"/>
</dbReference>
<dbReference type="InterPro" id="IPR001451">
    <property type="entry name" value="Hexapep"/>
</dbReference>
<comment type="catalytic activity">
    <reaction evidence="16 18">
        <text>N-acetyl-alpha-D-glucosamine 1-phosphate + UTP + H(+) = UDP-N-acetyl-alpha-D-glucosamine + diphosphate</text>
        <dbReference type="Rhea" id="RHEA:13509"/>
        <dbReference type="ChEBI" id="CHEBI:15378"/>
        <dbReference type="ChEBI" id="CHEBI:33019"/>
        <dbReference type="ChEBI" id="CHEBI:46398"/>
        <dbReference type="ChEBI" id="CHEBI:57705"/>
        <dbReference type="ChEBI" id="CHEBI:57776"/>
        <dbReference type="EC" id="2.7.7.23"/>
    </reaction>
</comment>
<dbReference type="GO" id="GO:0000287">
    <property type="term" value="F:magnesium ion binding"/>
    <property type="evidence" value="ECO:0007669"/>
    <property type="project" value="UniProtKB-UniRule"/>
</dbReference>
<comment type="function">
    <text evidence="17 18">Catalyzes the last two sequential reactions in the de novo biosynthetic pathway for UDP-N-acetylglucosamine (UDP-GlcNAc). The C-terminal domain catalyzes the transfer of acetyl group from acetyl coenzyme A to glucosamine-1-phosphate (GlcN-1-P) to produce N-acetylglucosamine-1-phosphate (GlcNAc-1-P), which is converted into UDP-GlcNAc by the transfer of uridine 5-monophosphate (from uridine 5-triphosphate), a reaction catalyzed by the N-terminal domain.</text>
</comment>
<dbReference type="PANTHER" id="PTHR43584:SF3">
    <property type="entry name" value="BIFUNCTIONAL PROTEIN GLMU"/>
    <property type="match status" value="1"/>
</dbReference>
<evidence type="ECO:0000256" key="2">
    <source>
        <dbReference type="ARBA" id="ARBA00007707"/>
    </source>
</evidence>
<evidence type="ECO:0000259" key="19">
    <source>
        <dbReference type="Pfam" id="PF12804"/>
    </source>
</evidence>
<reference evidence="22" key="1">
    <citation type="submission" date="2015-01" db="EMBL/GenBank/DDBJ databases">
        <authorList>
            <person name="Manzoor Shahid"/>
            <person name="Zubair Saima"/>
        </authorList>
    </citation>
    <scope>NUCLEOTIDE SEQUENCE [LARGE SCALE GENOMIC DNA]</scope>
    <source>
        <strain evidence="22">Sp3</strain>
    </source>
</reference>
<dbReference type="Proteomes" id="UP000046155">
    <property type="component" value="Unassembled WGS sequence"/>
</dbReference>
<feature type="domain" description="Mannose-1-phosphate guanyltransferase C-terminal" evidence="20">
    <location>
        <begin position="261"/>
        <end position="344"/>
    </location>
</feature>
<dbReference type="GO" id="GO:0005737">
    <property type="term" value="C:cytoplasm"/>
    <property type="evidence" value="ECO:0007669"/>
    <property type="project" value="UniProtKB-SubCell"/>
</dbReference>
<dbReference type="PANTHER" id="PTHR43584">
    <property type="entry name" value="NUCLEOTIDYL TRANSFERASE"/>
    <property type="match status" value="1"/>
</dbReference>
<evidence type="ECO:0000256" key="12">
    <source>
        <dbReference type="ARBA" id="ARBA00023268"/>
    </source>
</evidence>
<comment type="cofactor">
    <cofactor evidence="18">
        <name>Mg(2+)</name>
        <dbReference type="ChEBI" id="CHEBI:18420"/>
    </cofactor>
    <text evidence="18">Binds 1 Mg(2+) ion per subunit.</text>
</comment>
<evidence type="ECO:0000256" key="14">
    <source>
        <dbReference type="ARBA" id="ARBA00023316"/>
    </source>
</evidence>
<keyword evidence="12 18" id="KW-0511">Multifunctional enzyme</keyword>
<dbReference type="InterPro" id="IPR018357">
    <property type="entry name" value="Hexapep_transf_CS"/>
</dbReference>
<evidence type="ECO:0000313" key="22">
    <source>
        <dbReference type="Proteomes" id="UP000046155"/>
    </source>
</evidence>
<evidence type="ECO:0000256" key="4">
    <source>
        <dbReference type="ARBA" id="ARBA00022490"/>
    </source>
</evidence>
<feature type="region of interest" description="Linker" evidence="18">
    <location>
        <begin position="230"/>
        <end position="250"/>
    </location>
</feature>
<dbReference type="RefSeq" id="WP_044663680.1">
    <property type="nucleotide sequence ID" value="NZ_CDRZ01000001.1"/>
</dbReference>
<dbReference type="EC" id="2.7.7.23" evidence="18"/>
<dbReference type="EMBL" id="CDRZ01000001">
    <property type="protein sequence ID" value="CEO87273.1"/>
    <property type="molecule type" value="Genomic_DNA"/>
</dbReference>
<evidence type="ECO:0000256" key="11">
    <source>
        <dbReference type="ARBA" id="ARBA00022984"/>
    </source>
</evidence>
<feature type="active site" description="Proton acceptor" evidence="18">
    <location>
        <position position="362"/>
    </location>
</feature>
<comment type="similarity">
    <text evidence="2 18">In the C-terminal section; belongs to the transferase hexapeptide repeat family.</text>
</comment>
<evidence type="ECO:0000256" key="1">
    <source>
        <dbReference type="ARBA" id="ARBA00004496"/>
    </source>
</evidence>
<accession>A0A0B7MGF3</accession>
<keyword evidence="6 18" id="KW-0548">Nucleotidyltransferase</keyword>
<evidence type="ECO:0000256" key="17">
    <source>
        <dbReference type="ARBA" id="ARBA00049628"/>
    </source>
</evidence>
<feature type="binding site" evidence="18">
    <location>
        <position position="23"/>
    </location>
    <ligand>
        <name>UDP-N-acetyl-alpha-D-glucosamine</name>
        <dbReference type="ChEBI" id="CHEBI:57705"/>
    </ligand>
</feature>